<evidence type="ECO:0000313" key="2">
    <source>
        <dbReference type="Proteomes" id="UP000197019"/>
    </source>
</evidence>
<dbReference type="AlphaFoldDB" id="A0A1Z4BVU7"/>
<accession>A0A1Z4BVU7</accession>
<dbReference type="Proteomes" id="UP000197019">
    <property type="component" value="Chromosome"/>
</dbReference>
<organism evidence="1 2">
    <name type="scientific">Methylovulum psychrotolerans</name>
    <dbReference type="NCBI Taxonomy" id="1704499"/>
    <lineage>
        <taxon>Bacteria</taxon>
        <taxon>Pseudomonadati</taxon>
        <taxon>Pseudomonadota</taxon>
        <taxon>Gammaproteobacteria</taxon>
        <taxon>Methylococcales</taxon>
        <taxon>Methylococcaceae</taxon>
        <taxon>Methylovulum</taxon>
    </lineage>
</organism>
<proteinExistence type="predicted"/>
<reference evidence="1 2" key="1">
    <citation type="submission" date="2017-06" db="EMBL/GenBank/DDBJ databases">
        <title>Genome Sequencing of the methanotroph Methylovulum psychrotolerants str. HV10-M2 isolated from a high-altitude environment.</title>
        <authorList>
            <person name="Mateos-Rivera A."/>
        </authorList>
    </citation>
    <scope>NUCLEOTIDE SEQUENCE [LARGE SCALE GENOMIC DNA]</scope>
    <source>
        <strain evidence="1 2">HV10_M2</strain>
    </source>
</reference>
<dbReference type="EMBL" id="CP022129">
    <property type="protein sequence ID" value="ASF45415.1"/>
    <property type="molecule type" value="Genomic_DNA"/>
</dbReference>
<keyword evidence="2" id="KW-1185">Reference proteome</keyword>
<name>A0A1Z4BVU7_9GAMM</name>
<evidence type="ECO:0000313" key="1">
    <source>
        <dbReference type="EMBL" id="ASF45415.1"/>
    </source>
</evidence>
<sequence length="177" mass="19260">MTMDNDQQKVLLAAASFFNETAKKRLTTERGLHAETLIMSVARLSGSLMYKSFGLDDKLAPGTTVLSEQANQHGPKLMDMMLVTLQQLGQPITETTVDTKYLDAKFSQLSFQESYERLAPFFLAYCQAAPLPFREAAIAGAVATGILIQECRTVLPVAGAAALGIYGFIEGTKTVPY</sequence>
<gene>
    <name evidence="1" type="ORF">CEK71_04675</name>
</gene>
<protein>
    <submittedName>
        <fullName evidence="1">Uncharacterized protein</fullName>
    </submittedName>
</protein>
<dbReference type="KEGG" id="mpsy:CEK71_04675"/>